<comment type="caution">
    <text evidence="2">The sequence shown here is derived from an EMBL/GenBank/DDBJ whole genome shotgun (WGS) entry which is preliminary data.</text>
</comment>
<organism evidence="2">
    <name type="scientific">marine sediment metagenome</name>
    <dbReference type="NCBI Taxonomy" id="412755"/>
    <lineage>
        <taxon>unclassified sequences</taxon>
        <taxon>metagenomes</taxon>
        <taxon>ecological metagenomes</taxon>
    </lineage>
</organism>
<name>A0A0F9LWY2_9ZZZZ</name>
<dbReference type="EMBL" id="LAZR01011459">
    <property type="protein sequence ID" value="KKM61572.1"/>
    <property type="molecule type" value="Genomic_DNA"/>
</dbReference>
<evidence type="ECO:0000256" key="1">
    <source>
        <dbReference type="SAM" id="MobiDB-lite"/>
    </source>
</evidence>
<feature type="region of interest" description="Disordered" evidence="1">
    <location>
        <begin position="23"/>
        <end position="50"/>
    </location>
</feature>
<dbReference type="AlphaFoldDB" id="A0A0F9LWY2"/>
<protein>
    <submittedName>
        <fullName evidence="2">Uncharacterized protein</fullName>
    </submittedName>
</protein>
<accession>A0A0F9LWY2</accession>
<gene>
    <name evidence="2" type="ORF">LCGC14_1530330</name>
</gene>
<proteinExistence type="predicted"/>
<reference evidence="2" key="1">
    <citation type="journal article" date="2015" name="Nature">
        <title>Complex archaea that bridge the gap between prokaryotes and eukaryotes.</title>
        <authorList>
            <person name="Spang A."/>
            <person name="Saw J.H."/>
            <person name="Jorgensen S.L."/>
            <person name="Zaremba-Niedzwiedzka K."/>
            <person name="Martijn J."/>
            <person name="Lind A.E."/>
            <person name="van Eijk R."/>
            <person name="Schleper C."/>
            <person name="Guy L."/>
            <person name="Ettema T.J."/>
        </authorList>
    </citation>
    <scope>NUCLEOTIDE SEQUENCE</scope>
</reference>
<sequence length="104" mass="11979">MSGVLGSEYQKRLNFLMAQEQGAIDQRNKARTEAQRLRSERDKEMRGQNEARNEVARLLGALKQTRDELQIQRNEVIRLKAIIAKREASDIDDAVELQPVETWG</sequence>
<evidence type="ECO:0000313" key="2">
    <source>
        <dbReference type="EMBL" id="KKM61572.1"/>
    </source>
</evidence>
<feature type="compositionally biased region" description="Basic and acidic residues" evidence="1">
    <location>
        <begin position="26"/>
        <end position="50"/>
    </location>
</feature>